<evidence type="ECO:0000259" key="2">
    <source>
        <dbReference type="Pfam" id="PF06985"/>
    </source>
</evidence>
<dbReference type="PANTHER" id="PTHR24148">
    <property type="entry name" value="ANKYRIN REPEAT DOMAIN-CONTAINING PROTEIN 39 HOMOLOG-RELATED"/>
    <property type="match status" value="1"/>
</dbReference>
<dbReference type="GeneID" id="85444404"/>
<evidence type="ECO:0000256" key="1">
    <source>
        <dbReference type="SAM" id="MobiDB-lite"/>
    </source>
</evidence>
<feature type="compositionally biased region" description="Basic and acidic residues" evidence="1">
    <location>
        <begin position="294"/>
        <end position="310"/>
    </location>
</feature>
<dbReference type="InterPro" id="IPR010730">
    <property type="entry name" value="HET"/>
</dbReference>
<reference evidence="3" key="1">
    <citation type="submission" date="2021-06" db="EMBL/GenBank/DDBJ databases">
        <title>Comparative genomics, transcriptomics and evolutionary studies reveal genomic signatures of adaptation to plant cell wall in hemibiotrophic fungi.</title>
        <authorList>
            <consortium name="DOE Joint Genome Institute"/>
            <person name="Baroncelli R."/>
            <person name="Diaz J.F."/>
            <person name="Benocci T."/>
            <person name="Peng M."/>
            <person name="Battaglia E."/>
            <person name="Haridas S."/>
            <person name="Andreopoulos W."/>
            <person name="Labutti K."/>
            <person name="Pangilinan J."/>
            <person name="Floch G.L."/>
            <person name="Makela M.R."/>
            <person name="Henrissat B."/>
            <person name="Grigoriev I.V."/>
            <person name="Crouch J.A."/>
            <person name="De Vries R.P."/>
            <person name="Sukno S.A."/>
            <person name="Thon M.R."/>
        </authorList>
    </citation>
    <scope>NUCLEOTIDE SEQUENCE</scope>
    <source>
        <strain evidence="3">CBS 125086</strain>
    </source>
</reference>
<dbReference type="EMBL" id="JAHLJV010000043">
    <property type="protein sequence ID" value="KAK1585582.1"/>
    <property type="molecule type" value="Genomic_DNA"/>
</dbReference>
<feature type="compositionally biased region" description="Acidic residues" evidence="1">
    <location>
        <begin position="334"/>
        <end position="346"/>
    </location>
</feature>
<dbReference type="Pfam" id="PF26639">
    <property type="entry name" value="Het-6_barrel"/>
    <property type="match status" value="1"/>
</dbReference>
<gene>
    <name evidence="3" type="ORF">LY79DRAFT_580999</name>
</gene>
<feature type="region of interest" description="Disordered" evidence="1">
    <location>
        <begin position="293"/>
        <end position="350"/>
    </location>
</feature>
<feature type="compositionally biased region" description="Basic and acidic residues" evidence="1">
    <location>
        <begin position="318"/>
        <end position="333"/>
    </location>
</feature>
<accession>A0AAD8PW48</accession>
<dbReference type="InterPro" id="IPR052895">
    <property type="entry name" value="HetReg/Transcr_Mod"/>
</dbReference>
<evidence type="ECO:0000313" key="3">
    <source>
        <dbReference type="EMBL" id="KAK1585582.1"/>
    </source>
</evidence>
<evidence type="ECO:0000313" key="4">
    <source>
        <dbReference type="Proteomes" id="UP001230504"/>
    </source>
</evidence>
<protein>
    <submittedName>
        <fullName evidence="3">Heterokaryon incompatibility protein-domain-containing protein</fullName>
    </submittedName>
</protein>
<organism evidence="3 4">
    <name type="scientific">Colletotrichum navitas</name>
    <dbReference type="NCBI Taxonomy" id="681940"/>
    <lineage>
        <taxon>Eukaryota</taxon>
        <taxon>Fungi</taxon>
        <taxon>Dikarya</taxon>
        <taxon>Ascomycota</taxon>
        <taxon>Pezizomycotina</taxon>
        <taxon>Sordariomycetes</taxon>
        <taxon>Hypocreomycetidae</taxon>
        <taxon>Glomerellales</taxon>
        <taxon>Glomerellaceae</taxon>
        <taxon>Colletotrichum</taxon>
        <taxon>Colletotrichum graminicola species complex</taxon>
    </lineage>
</organism>
<feature type="domain" description="Heterokaryon incompatibility" evidence="2">
    <location>
        <begin position="58"/>
        <end position="222"/>
    </location>
</feature>
<comment type="caution">
    <text evidence="3">The sequence shown here is derived from an EMBL/GenBank/DDBJ whole genome shotgun (WGS) entry which is preliminary data.</text>
</comment>
<keyword evidence="4" id="KW-1185">Reference proteome</keyword>
<name>A0AAD8PW48_9PEZI</name>
<dbReference type="PANTHER" id="PTHR24148:SF73">
    <property type="entry name" value="HET DOMAIN PROTEIN (AFU_ORTHOLOGUE AFUA_8G01020)"/>
    <property type="match status" value="1"/>
</dbReference>
<proteinExistence type="predicted"/>
<sequence>MAEYKHAAIGERDFRILSLAPGKPDEPLRGDLLVRPIDAYLNEAGKHEGELPASADSYEAVSYVWGSEDKPRRIVISPAGAEMAMTENLYHCLRRIRLEDRPRLVWADALCINQADGGEKESQIMLMHDIYVGARRVLAYLGEEADGSGEAVELIERYWRVSLPNPLNAGARAFVEGLLSEPVPEAPAGGEAELPPQGDDKWTAVSRFWNRPWFRRAWVVQEFILARDVLMICGDKTVSWSQLWPATVALEEPESPPWPLVNAAGEEVKGAADLMANMAQRLRFYQLGSMRGNSDGHGHGDDEDDGHEHGGGCCGGRGGHEHDEHDEGEKAEQGEDDEWESEDGEESDRSTDLLSLLLSFREVEATDPRDLYFALLGLASDGDREEFRPDYSATFEQTALRFARTLLHEPFSEELLDHAGVAESLNGEGFPSWIPDFRRPWRRMTVADAAESEAAGETDFDFGFDPNEAEDVLLLKGVKVDTITHVTAVPRPAHLHAEQPSLWVKRDMVTLSKLLAGMPGFEEAAYAATGGEESGLEAVLRALTFFRTEADEEEQGEVPTTTLKLAWRFCTAVEDDDLSAARPEREALRREMMLSGCTAEEAGEALEAAAQVLINRVFPMRAALDLVLAKGERYVGMVPDGCEAGDEVWVVKGCNAPFVLRRSAQREGERRIVGAAYVHGIMNGEAVGEDTDFEPVAIH</sequence>
<dbReference type="AlphaFoldDB" id="A0AAD8PW48"/>
<dbReference type="Pfam" id="PF06985">
    <property type="entry name" value="HET"/>
    <property type="match status" value="1"/>
</dbReference>
<dbReference type="RefSeq" id="XP_060412603.1">
    <property type="nucleotide sequence ID" value="XM_060560164.1"/>
</dbReference>
<dbReference type="Proteomes" id="UP001230504">
    <property type="component" value="Unassembled WGS sequence"/>
</dbReference>